<accession>A0A2M8R1J1</accession>
<dbReference type="InterPro" id="IPR047675">
    <property type="entry name" value="Putative_zinc-bd"/>
</dbReference>
<organism evidence="1 2">
    <name type="scientific">Bradyrhizobium forestalis</name>
    <dbReference type="NCBI Taxonomy" id="1419263"/>
    <lineage>
        <taxon>Bacteria</taxon>
        <taxon>Pseudomonadati</taxon>
        <taxon>Pseudomonadota</taxon>
        <taxon>Alphaproteobacteria</taxon>
        <taxon>Hyphomicrobiales</taxon>
        <taxon>Nitrobacteraceae</taxon>
        <taxon>Bradyrhizobium</taxon>
    </lineage>
</organism>
<reference evidence="1 2" key="1">
    <citation type="submission" date="2017-11" db="EMBL/GenBank/DDBJ databases">
        <title>Bradyrhizobium forestalis sp. nov., an efficient nitrogen-fixing bacterium isolated from nodules of forest legume species in the Amazon.</title>
        <authorList>
            <person name="Costa E.M."/>
            <person name="Guimaraes A."/>
            <person name="Carvalho T.S."/>
            <person name="Rodrigues T.L."/>
            <person name="Ribeiro P.R.A."/>
            <person name="Lebbe L."/>
            <person name="Willems A."/>
            <person name="Moreira F.M.S."/>
        </authorList>
    </citation>
    <scope>NUCLEOTIDE SEQUENCE [LARGE SCALE GENOMIC DNA]</scope>
    <source>
        <strain evidence="1 2">INPA54B</strain>
    </source>
</reference>
<proteinExistence type="predicted"/>
<sequence length="97" mass="10305">MSPGHIRNTRAMLASPRCGAGTRSGFACSAPAVRGKPRCRMHGGAAGSGAPWGNRNARKHGAFTRERFDERKAIRALLDETRKLLVEMTSAPDASAG</sequence>
<protein>
    <recommendedName>
        <fullName evidence="3">Glucans biosynthesis protein</fullName>
    </recommendedName>
</protein>
<gene>
    <name evidence="1" type="ORF">CVM73_29620</name>
</gene>
<name>A0A2M8R1J1_9BRAD</name>
<evidence type="ECO:0008006" key="3">
    <source>
        <dbReference type="Google" id="ProtNLM"/>
    </source>
</evidence>
<dbReference type="EMBL" id="PGVG01000033">
    <property type="protein sequence ID" value="PJG51682.1"/>
    <property type="molecule type" value="Genomic_DNA"/>
</dbReference>
<dbReference type="Proteomes" id="UP000231194">
    <property type="component" value="Unassembled WGS sequence"/>
</dbReference>
<dbReference type="RefSeq" id="WP_100235301.1">
    <property type="nucleotide sequence ID" value="NZ_PGVG01000033.1"/>
</dbReference>
<comment type="caution">
    <text evidence="1">The sequence shown here is derived from an EMBL/GenBank/DDBJ whole genome shotgun (WGS) entry which is preliminary data.</text>
</comment>
<dbReference type="OrthoDB" id="7597230at2"/>
<dbReference type="AlphaFoldDB" id="A0A2M8R1J1"/>
<keyword evidence="2" id="KW-1185">Reference proteome</keyword>
<evidence type="ECO:0000313" key="1">
    <source>
        <dbReference type="EMBL" id="PJG51682.1"/>
    </source>
</evidence>
<dbReference type="NCBIfam" id="NF041373">
    <property type="entry name" value="HGG_STG"/>
    <property type="match status" value="1"/>
</dbReference>
<evidence type="ECO:0000313" key="2">
    <source>
        <dbReference type="Proteomes" id="UP000231194"/>
    </source>
</evidence>